<dbReference type="EMBL" id="JFYZ01000040">
    <property type="protein sequence ID" value="EZP74915.1"/>
    <property type="molecule type" value="Genomic_DNA"/>
</dbReference>
<dbReference type="AlphaFoldDB" id="A0A031JNA9"/>
<accession>A0A031JNA9</accession>
<evidence type="ECO:0000313" key="2">
    <source>
        <dbReference type="Proteomes" id="UP000024329"/>
    </source>
</evidence>
<protein>
    <submittedName>
        <fullName evidence="1">Uncharacterized protein</fullName>
    </submittedName>
</protein>
<name>A0A031JNA9_9SPHN</name>
<comment type="caution">
    <text evidence="1">The sequence shown here is derived from an EMBL/GenBank/DDBJ whole genome shotgun (WGS) entry which is preliminary data.</text>
</comment>
<dbReference type="PATRIC" id="fig|158500.4.peg.4728"/>
<proteinExistence type="predicted"/>
<reference evidence="1 2" key="1">
    <citation type="submission" date="2014-03" db="EMBL/GenBank/DDBJ databases">
        <title>Whole genome sequence of Novosphingobium resinovorum KF1.</title>
        <authorList>
            <person name="Gan H.M."/>
            <person name="Gan H.Y."/>
            <person name="Chew T.H."/>
            <person name="Savka M.A."/>
        </authorList>
    </citation>
    <scope>NUCLEOTIDE SEQUENCE [LARGE SCALE GENOMIC DNA]</scope>
    <source>
        <strain evidence="1 2">KF1</strain>
    </source>
</reference>
<dbReference type="Proteomes" id="UP000024329">
    <property type="component" value="Unassembled WGS sequence"/>
</dbReference>
<organism evidence="1 2">
    <name type="scientific">Novosphingobium resinovorum</name>
    <dbReference type="NCBI Taxonomy" id="158500"/>
    <lineage>
        <taxon>Bacteria</taxon>
        <taxon>Pseudomonadati</taxon>
        <taxon>Pseudomonadota</taxon>
        <taxon>Alphaproteobacteria</taxon>
        <taxon>Sphingomonadales</taxon>
        <taxon>Sphingomonadaceae</taxon>
        <taxon>Novosphingobium</taxon>
    </lineage>
</organism>
<sequence>MAISARAPSPGKTRKARTVGAVQAPTNFLYSSTDEDNLIGQQAQRLVRLFGLPDSRARTIAALAWGGAHG</sequence>
<evidence type="ECO:0000313" key="1">
    <source>
        <dbReference type="EMBL" id="EZP74915.1"/>
    </source>
</evidence>
<gene>
    <name evidence="1" type="ORF">BV97_04653</name>
</gene>